<evidence type="ECO:0000256" key="1">
    <source>
        <dbReference type="SAM" id="MobiDB-lite"/>
    </source>
</evidence>
<proteinExistence type="predicted"/>
<organism evidence="3 4">
    <name type="scientific">Embleya scabrispora</name>
    <dbReference type="NCBI Taxonomy" id="159449"/>
    <lineage>
        <taxon>Bacteria</taxon>
        <taxon>Bacillati</taxon>
        <taxon>Actinomycetota</taxon>
        <taxon>Actinomycetes</taxon>
        <taxon>Kitasatosporales</taxon>
        <taxon>Streptomycetaceae</taxon>
        <taxon>Embleya</taxon>
    </lineage>
</organism>
<name>A0A1T3NPQ9_9ACTN</name>
<comment type="caution">
    <text evidence="3">The sequence shown here is derived from an EMBL/GenBank/DDBJ whole genome shotgun (WGS) entry which is preliminary data.</text>
</comment>
<dbReference type="STRING" id="159449.B4N89_32745"/>
<dbReference type="InterPro" id="IPR016181">
    <property type="entry name" value="Acyl_CoA_acyltransferase"/>
</dbReference>
<evidence type="ECO:0000259" key="2">
    <source>
        <dbReference type="PROSITE" id="PS51186"/>
    </source>
</evidence>
<accession>A0A1T3NPQ9</accession>
<dbReference type="GO" id="GO:0016747">
    <property type="term" value="F:acyltransferase activity, transferring groups other than amino-acyl groups"/>
    <property type="evidence" value="ECO:0007669"/>
    <property type="project" value="InterPro"/>
</dbReference>
<dbReference type="EMBL" id="MWQN01000002">
    <property type="protein sequence ID" value="OPC78893.1"/>
    <property type="molecule type" value="Genomic_DNA"/>
</dbReference>
<dbReference type="SUPFAM" id="SSF55729">
    <property type="entry name" value="Acyl-CoA N-acyltransferases (Nat)"/>
    <property type="match status" value="1"/>
</dbReference>
<sequence>MVHRRHRRRIRRHRPRHHRPHQELITVTVMASVASVDTVRLRPWRPDDADELGRAAAYFSPRALAARFGAASTTIPDWYRAHIVEARARGRWNACVAHSGGRIVGWAEYGLDDDPAHADIAALVGDRYQGNGLGTRLVGQVASLARAGGVRVLHAQIRVDNPAARKALYAAFPNLRYTELQDGQWHYAVDLPHASNRPGSMSRGRSDDITLAPRPSSSPTT</sequence>
<feature type="domain" description="N-acetyltransferase" evidence="2">
    <location>
        <begin position="39"/>
        <end position="198"/>
    </location>
</feature>
<dbReference type="CDD" id="cd04301">
    <property type="entry name" value="NAT_SF"/>
    <property type="match status" value="1"/>
</dbReference>
<dbReference type="AlphaFoldDB" id="A0A1T3NPQ9"/>
<gene>
    <name evidence="3" type="ORF">B4N89_32745</name>
</gene>
<keyword evidence="4" id="KW-1185">Reference proteome</keyword>
<dbReference type="Pfam" id="PF00583">
    <property type="entry name" value="Acetyltransf_1"/>
    <property type="match status" value="1"/>
</dbReference>
<reference evidence="3 4" key="1">
    <citation type="submission" date="2017-03" db="EMBL/GenBank/DDBJ databases">
        <title>Draft genome sequence of Streptomyces scabrisporus NF3, endophyte isolated from Amphipterygium adstringens.</title>
        <authorList>
            <person name="Vazquez M."/>
            <person name="Ceapa C.D."/>
            <person name="Rodriguez Luna D."/>
            <person name="Sanchez Esquivel S."/>
        </authorList>
    </citation>
    <scope>NUCLEOTIDE SEQUENCE [LARGE SCALE GENOMIC DNA]</scope>
    <source>
        <strain evidence="3 4">NF3</strain>
    </source>
</reference>
<dbReference type="InterPro" id="IPR000182">
    <property type="entry name" value="GNAT_dom"/>
</dbReference>
<protein>
    <recommendedName>
        <fullName evidence="2">N-acetyltransferase domain-containing protein</fullName>
    </recommendedName>
</protein>
<dbReference type="Proteomes" id="UP000190037">
    <property type="component" value="Unassembled WGS sequence"/>
</dbReference>
<dbReference type="PROSITE" id="PS51186">
    <property type="entry name" value="GNAT"/>
    <property type="match status" value="1"/>
</dbReference>
<feature type="region of interest" description="Disordered" evidence="1">
    <location>
        <begin position="194"/>
        <end position="221"/>
    </location>
</feature>
<evidence type="ECO:0000313" key="3">
    <source>
        <dbReference type="EMBL" id="OPC78893.1"/>
    </source>
</evidence>
<evidence type="ECO:0000313" key="4">
    <source>
        <dbReference type="Proteomes" id="UP000190037"/>
    </source>
</evidence>
<dbReference type="Gene3D" id="3.40.630.30">
    <property type="match status" value="1"/>
</dbReference>